<dbReference type="FunFam" id="3.40.50.1820:FF:000054">
    <property type="entry name" value="Alpha/beta-Hydrolases superfamily protein"/>
    <property type="match status" value="1"/>
</dbReference>
<keyword evidence="3" id="KW-1185">Reference proteome</keyword>
<dbReference type="AlphaFoldDB" id="A0A0D9XHL8"/>
<dbReference type="eggNOG" id="KOG1455">
    <property type="taxonomic scope" value="Eukaryota"/>
</dbReference>
<reference evidence="2" key="3">
    <citation type="submission" date="2015-04" db="UniProtKB">
        <authorList>
            <consortium name="EnsemblPlants"/>
        </authorList>
    </citation>
    <scope>IDENTIFICATION</scope>
</reference>
<accession>A0A0D9XHL8</accession>
<dbReference type="Gramene" id="LPERR10G01310.1">
    <property type="protein sequence ID" value="LPERR10G01310.1"/>
    <property type="gene ID" value="LPERR10G01310"/>
</dbReference>
<evidence type="ECO:0000313" key="3">
    <source>
        <dbReference type="Proteomes" id="UP000032180"/>
    </source>
</evidence>
<reference evidence="2 3" key="1">
    <citation type="submission" date="2012-08" db="EMBL/GenBank/DDBJ databases">
        <title>Oryza genome evolution.</title>
        <authorList>
            <person name="Wing R.A."/>
        </authorList>
    </citation>
    <scope>NUCLEOTIDE SEQUENCE</scope>
</reference>
<proteinExistence type="predicted"/>
<dbReference type="Gene3D" id="3.40.50.1820">
    <property type="entry name" value="alpha/beta hydrolase"/>
    <property type="match status" value="1"/>
</dbReference>
<dbReference type="InterPro" id="IPR051044">
    <property type="entry name" value="MAG_DAG_Lipase"/>
</dbReference>
<dbReference type="InterPro" id="IPR022742">
    <property type="entry name" value="Hydrolase_4"/>
</dbReference>
<dbReference type="HOGENOM" id="CLU_026209_4_0_1"/>
<dbReference type="Proteomes" id="UP000032180">
    <property type="component" value="Chromosome 10"/>
</dbReference>
<organism evidence="2 3">
    <name type="scientific">Leersia perrieri</name>
    <dbReference type="NCBI Taxonomy" id="77586"/>
    <lineage>
        <taxon>Eukaryota</taxon>
        <taxon>Viridiplantae</taxon>
        <taxon>Streptophyta</taxon>
        <taxon>Embryophyta</taxon>
        <taxon>Tracheophyta</taxon>
        <taxon>Spermatophyta</taxon>
        <taxon>Magnoliopsida</taxon>
        <taxon>Liliopsida</taxon>
        <taxon>Poales</taxon>
        <taxon>Poaceae</taxon>
        <taxon>BOP clade</taxon>
        <taxon>Oryzoideae</taxon>
        <taxon>Oryzeae</taxon>
        <taxon>Oryzinae</taxon>
        <taxon>Leersia</taxon>
    </lineage>
</organism>
<dbReference type="SUPFAM" id="SSF53474">
    <property type="entry name" value="alpha/beta-Hydrolases"/>
    <property type="match status" value="1"/>
</dbReference>
<protein>
    <recommendedName>
        <fullName evidence="1">Serine aminopeptidase S33 domain-containing protein</fullName>
    </recommendedName>
</protein>
<evidence type="ECO:0000313" key="2">
    <source>
        <dbReference type="EnsemblPlants" id="LPERR10G01310.1"/>
    </source>
</evidence>
<sequence>MRGPMRSYRERESQFLWKPFVFQIQVLRKNSRSKQKSRIEIELRNRHGCFFFLSPLLPNSPPLIPPPQRRGHRTPCAGDWSLSIARREERWRSIRLGDCRAREREGEAHMPQVQSTPATATAAGMSAASAPAPRRWEGVDQALERMVLRACLDQAPERRRVREAFKDVQLSIDHCLFKGQYSDIGTKESYEQNSRGVEIFSKCWYPENHRMKAIVCVCHGYGDTCTFFLDGIARKIASAGYGVFALDYPGFGLSEGLHGYIPSFDTLVDDATEHFTKIKENPEHRGLPSFLFGQSMGGAVALKIHFKQPNKWDGAILVAPMCKIADDVVPPWPVQQVLIFMARLLPKEKLVPNKDLAELAFKEKNKQELCSYNVIAYKDKPRLRTALEMLRTTKEIESRLEEVSLPIIILHGESDLVTDPAVSKALYDKAKSSDKTLRLYKDAYHAILEGEPDETIFQVLDDIISWLDQHSTKEVPLS</sequence>
<dbReference type="PRINTS" id="PR00111">
    <property type="entry name" value="ABHYDROLASE"/>
</dbReference>
<feature type="domain" description="Serine aminopeptidase S33" evidence="1">
    <location>
        <begin position="211"/>
        <end position="452"/>
    </location>
</feature>
<name>A0A0D9XHL8_9ORYZ</name>
<dbReference type="EnsemblPlants" id="LPERR10G01310.1">
    <property type="protein sequence ID" value="LPERR10G01310.1"/>
    <property type="gene ID" value="LPERR10G01310"/>
</dbReference>
<reference evidence="3" key="2">
    <citation type="submission" date="2013-12" db="EMBL/GenBank/DDBJ databases">
        <authorList>
            <person name="Yu Y."/>
            <person name="Lee S."/>
            <person name="de Baynast K."/>
            <person name="Wissotski M."/>
            <person name="Liu L."/>
            <person name="Talag J."/>
            <person name="Goicoechea J."/>
            <person name="Angelova A."/>
            <person name="Jetty R."/>
            <person name="Kudrna D."/>
            <person name="Golser W."/>
            <person name="Rivera L."/>
            <person name="Zhang J."/>
            <person name="Wing R."/>
        </authorList>
    </citation>
    <scope>NUCLEOTIDE SEQUENCE</scope>
</reference>
<evidence type="ECO:0000259" key="1">
    <source>
        <dbReference type="Pfam" id="PF12146"/>
    </source>
</evidence>
<dbReference type="InterPro" id="IPR029058">
    <property type="entry name" value="AB_hydrolase_fold"/>
</dbReference>
<dbReference type="Pfam" id="PF12146">
    <property type="entry name" value="Hydrolase_4"/>
    <property type="match status" value="1"/>
</dbReference>
<dbReference type="PANTHER" id="PTHR11614">
    <property type="entry name" value="PHOSPHOLIPASE-RELATED"/>
    <property type="match status" value="1"/>
</dbReference>
<dbReference type="InterPro" id="IPR000073">
    <property type="entry name" value="AB_hydrolase_1"/>
</dbReference>
<dbReference type="STRING" id="77586.A0A0D9XHL8"/>